<dbReference type="InterPro" id="IPR032466">
    <property type="entry name" value="Metal_Hydrolase"/>
</dbReference>
<gene>
    <name evidence="2" type="ORF">SAMN05444406_104127</name>
</gene>
<sequence length="541" mass="60890">MSRTNAVADKVFYNGIVYSMDQKSRVAQGLAVSGNTIIAVGSNQEVLSLRGPHTQVYDLKGKAVIPGLIDTHTHLFWAAVSELDGELFIPESIEQLLEYIRVKAIQLPKGEWIYLPNTYPARLKEHRYPTIDQLDEVAPHHPVFIDGVYSGRANSCALRMAGIKEGANASSTLSALRKCIKRREYDLADCKEGIKILQRRYNEMGITSVVDGASNELGIKALCQLYRQKELSLRVACTLVVSDADKVEEEAKKYSNIVDIPSEWVKLSFIKIMLDGGILTCTAFMKQGYGNAAFAFDIPEGYRGVINYNSSQIIPFIDRAYEFGYQMSAHCIGDGALQVLLEAYRIYNEKFNDITDRRFSIIHGDFTDDAALDMIKFLKLVLLFQPAWHFKDAGFINEMLSKDVMDIFLPYSKYVEKGIHAAAGSDHMVKYDPLMSHNPYNPFCALYNMLTRRTYDGHVIGEEHCIDREQALRFYTEKAAYATFEEDKKGCLKAGKLADFVVLSKDYFECPVEDIPSINALLTVVGGKVVFDRMYGENDEA</sequence>
<dbReference type="PANTHER" id="PTHR22642">
    <property type="entry name" value="IMIDAZOLONEPROPIONASE"/>
    <property type="match status" value="1"/>
</dbReference>
<dbReference type="OrthoDB" id="9767366at2"/>
<dbReference type="CDD" id="cd01300">
    <property type="entry name" value="YtcJ_like"/>
    <property type="match status" value="1"/>
</dbReference>
<evidence type="ECO:0000313" key="2">
    <source>
        <dbReference type="EMBL" id="SFP82450.1"/>
    </source>
</evidence>
<dbReference type="InterPro" id="IPR013108">
    <property type="entry name" value="Amidohydro_3"/>
</dbReference>
<protein>
    <recommendedName>
        <fullName evidence="1">Amidohydrolase 3 domain-containing protein</fullName>
    </recommendedName>
</protein>
<feature type="domain" description="Amidohydrolase 3" evidence="1">
    <location>
        <begin position="55"/>
        <end position="531"/>
    </location>
</feature>
<dbReference type="Gene3D" id="2.30.40.10">
    <property type="entry name" value="Urease, subunit C, domain 1"/>
    <property type="match status" value="1"/>
</dbReference>
<keyword evidence="3" id="KW-1185">Reference proteome</keyword>
<evidence type="ECO:0000259" key="1">
    <source>
        <dbReference type="Pfam" id="PF07969"/>
    </source>
</evidence>
<proteinExistence type="predicted"/>
<reference evidence="2 3" key="1">
    <citation type="submission" date="2016-10" db="EMBL/GenBank/DDBJ databases">
        <authorList>
            <person name="de Groot N.N."/>
        </authorList>
    </citation>
    <scope>NUCLEOTIDE SEQUENCE [LARGE SCALE GENOMIC DNA]</scope>
    <source>
        <strain evidence="2 3">DSM 20678</strain>
    </source>
</reference>
<accession>A0A1I5THB5</accession>
<dbReference type="AlphaFoldDB" id="A0A1I5THB5"/>
<dbReference type="InterPro" id="IPR033932">
    <property type="entry name" value="YtcJ-like"/>
</dbReference>
<dbReference type="SUPFAM" id="SSF51338">
    <property type="entry name" value="Composite domain of metallo-dependent hydrolases"/>
    <property type="match status" value="1"/>
</dbReference>
<dbReference type="STRING" id="937334.SAMN05444406_104127"/>
<dbReference type="PANTHER" id="PTHR22642:SF2">
    <property type="entry name" value="PROTEIN LONG AFTER FAR-RED 3"/>
    <property type="match status" value="1"/>
</dbReference>
<dbReference type="Gene3D" id="3.20.20.140">
    <property type="entry name" value="Metal-dependent hydrolases"/>
    <property type="match status" value="1"/>
</dbReference>
<dbReference type="EMBL" id="FOXR01000004">
    <property type="protein sequence ID" value="SFP82450.1"/>
    <property type="molecule type" value="Genomic_DNA"/>
</dbReference>
<dbReference type="GO" id="GO:0016810">
    <property type="term" value="F:hydrolase activity, acting on carbon-nitrogen (but not peptide) bonds"/>
    <property type="evidence" value="ECO:0007669"/>
    <property type="project" value="InterPro"/>
</dbReference>
<dbReference type="Gene3D" id="3.10.310.70">
    <property type="match status" value="1"/>
</dbReference>
<dbReference type="InterPro" id="IPR011059">
    <property type="entry name" value="Metal-dep_hydrolase_composite"/>
</dbReference>
<dbReference type="SUPFAM" id="SSF51556">
    <property type="entry name" value="Metallo-dependent hydrolases"/>
    <property type="match status" value="1"/>
</dbReference>
<dbReference type="Proteomes" id="UP000198577">
    <property type="component" value="Unassembled WGS sequence"/>
</dbReference>
<evidence type="ECO:0000313" key="3">
    <source>
        <dbReference type="Proteomes" id="UP000198577"/>
    </source>
</evidence>
<name>A0A1I5THB5_9FIRM</name>
<dbReference type="RefSeq" id="WP_025747226.1">
    <property type="nucleotide sequence ID" value="NZ_FOXR01000004.1"/>
</dbReference>
<organism evidence="2 3">
    <name type="scientific">Caldicoprobacter faecalis</name>
    <dbReference type="NCBI Taxonomy" id="937334"/>
    <lineage>
        <taxon>Bacteria</taxon>
        <taxon>Bacillati</taxon>
        <taxon>Bacillota</taxon>
        <taxon>Clostridia</taxon>
        <taxon>Caldicoprobacterales</taxon>
        <taxon>Caldicoprobacteraceae</taxon>
        <taxon>Caldicoprobacter</taxon>
    </lineage>
</organism>
<dbReference type="Pfam" id="PF07969">
    <property type="entry name" value="Amidohydro_3"/>
    <property type="match status" value="1"/>
</dbReference>